<dbReference type="AlphaFoldDB" id="A0A1B9IRW5"/>
<proteinExistence type="predicted"/>
<evidence type="ECO:0000313" key="2">
    <source>
        <dbReference type="EMBL" id="OCF58276.1"/>
    </source>
</evidence>
<dbReference type="Proteomes" id="UP000092583">
    <property type="component" value="Unassembled WGS sequence"/>
</dbReference>
<keyword evidence="3" id="KW-1185">Reference proteome</keyword>
<accession>A0A1B9IRW5</accession>
<reference evidence="3" key="2">
    <citation type="submission" date="2013-12" db="EMBL/GenBank/DDBJ databases">
        <title>Evolution of pathogenesis and genome organization in the Tremellales.</title>
        <authorList>
            <person name="Cuomo C."/>
            <person name="Litvintseva A."/>
            <person name="Heitman J."/>
            <person name="Chen Y."/>
            <person name="Sun S."/>
            <person name="Springer D."/>
            <person name="Dromer F."/>
            <person name="Young S."/>
            <person name="Zeng Q."/>
            <person name="Chapman S."/>
            <person name="Gujja S."/>
            <person name="Saif S."/>
            <person name="Birren B."/>
        </authorList>
    </citation>
    <scope>NUCLEOTIDE SEQUENCE [LARGE SCALE GENOMIC DNA]</scope>
    <source>
        <strain evidence="3">CBS 10435</strain>
    </source>
</reference>
<evidence type="ECO:0000313" key="3">
    <source>
        <dbReference type="Proteomes" id="UP000092583"/>
    </source>
</evidence>
<reference evidence="2 3" key="1">
    <citation type="submission" date="2013-07" db="EMBL/GenBank/DDBJ databases">
        <title>The Genome Sequence of Kwoniella mangroviensis CBS10435.</title>
        <authorList>
            <consortium name="The Broad Institute Genome Sequencing Platform"/>
            <person name="Cuomo C."/>
            <person name="Litvintseva A."/>
            <person name="Chen Y."/>
            <person name="Heitman J."/>
            <person name="Sun S."/>
            <person name="Springer D."/>
            <person name="Dromer F."/>
            <person name="Young S.K."/>
            <person name="Zeng Q."/>
            <person name="Gargeya S."/>
            <person name="Fitzgerald M."/>
            <person name="Abouelleil A."/>
            <person name="Alvarado L."/>
            <person name="Berlin A.M."/>
            <person name="Chapman S.B."/>
            <person name="Dewar J."/>
            <person name="Goldberg J."/>
            <person name="Griggs A."/>
            <person name="Gujja S."/>
            <person name="Hansen M."/>
            <person name="Howarth C."/>
            <person name="Imamovic A."/>
            <person name="Larimer J."/>
            <person name="McCowan C."/>
            <person name="Murphy C."/>
            <person name="Pearson M."/>
            <person name="Priest M."/>
            <person name="Roberts A."/>
            <person name="Saif S."/>
            <person name="Shea T."/>
            <person name="Sykes S."/>
            <person name="Wortman J."/>
            <person name="Nusbaum C."/>
            <person name="Birren B."/>
        </authorList>
    </citation>
    <scope>NUCLEOTIDE SEQUENCE [LARGE SCALE GENOMIC DNA]</scope>
    <source>
        <strain evidence="2 3">CBS 10435</strain>
    </source>
</reference>
<evidence type="ECO:0000256" key="1">
    <source>
        <dbReference type="SAM" id="MobiDB-lite"/>
    </source>
</evidence>
<gene>
    <name evidence="2" type="ORF">L486_04307</name>
</gene>
<protein>
    <submittedName>
        <fullName evidence="2">Uncharacterized protein</fullName>
    </submittedName>
</protein>
<dbReference type="EMBL" id="KI669462">
    <property type="protein sequence ID" value="OCF58276.1"/>
    <property type="molecule type" value="Genomic_DNA"/>
</dbReference>
<sequence length="129" mass="14761">MTTHLTSHSKTNTNQNDLPHTPHQEPQTQLFDEIPSSPPKMMDNQPNRNGLSMGSPTQNKNKNDQTLNKAKRRYSISLFKWTQELWENTRKDIERRSSTSSSESTDSISNNQNEKTDLSSHQVNVSAIH</sequence>
<feature type="compositionally biased region" description="Polar residues" evidence="1">
    <location>
        <begin position="1"/>
        <end position="30"/>
    </location>
</feature>
<feature type="compositionally biased region" description="Low complexity" evidence="1">
    <location>
        <begin position="98"/>
        <end position="109"/>
    </location>
</feature>
<dbReference type="OrthoDB" id="10464487at2759"/>
<feature type="region of interest" description="Disordered" evidence="1">
    <location>
        <begin position="88"/>
        <end position="129"/>
    </location>
</feature>
<feature type="compositionally biased region" description="Polar residues" evidence="1">
    <location>
        <begin position="44"/>
        <end position="68"/>
    </location>
</feature>
<organism evidence="2 3">
    <name type="scientific">Kwoniella mangroviensis CBS 10435</name>
    <dbReference type="NCBI Taxonomy" id="1331196"/>
    <lineage>
        <taxon>Eukaryota</taxon>
        <taxon>Fungi</taxon>
        <taxon>Dikarya</taxon>
        <taxon>Basidiomycota</taxon>
        <taxon>Agaricomycotina</taxon>
        <taxon>Tremellomycetes</taxon>
        <taxon>Tremellales</taxon>
        <taxon>Cryptococcaceae</taxon>
        <taxon>Kwoniella</taxon>
    </lineage>
</organism>
<name>A0A1B9IRW5_9TREE</name>
<feature type="region of interest" description="Disordered" evidence="1">
    <location>
        <begin position="1"/>
        <end position="74"/>
    </location>
</feature>
<feature type="compositionally biased region" description="Basic and acidic residues" evidence="1">
    <location>
        <begin position="88"/>
        <end position="97"/>
    </location>
</feature>
<feature type="compositionally biased region" description="Polar residues" evidence="1">
    <location>
        <begin position="119"/>
        <end position="129"/>
    </location>
</feature>